<evidence type="ECO:0000313" key="3">
    <source>
        <dbReference type="Proteomes" id="UP001165653"/>
    </source>
</evidence>
<reference evidence="2" key="1">
    <citation type="submission" date="2022-10" db="EMBL/GenBank/DDBJ databases">
        <title>Luteolibacter sp. GHJ8, whole genome shotgun sequencing project.</title>
        <authorList>
            <person name="Zhao G."/>
            <person name="Shen L."/>
        </authorList>
    </citation>
    <scope>NUCLEOTIDE SEQUENCE</scope>
    <source>
        <strain evidence="2">GHJ8</strain>
    </source>
</reference>
<keyword evidence="3" id="KW-1185">Reference proteome</keyword>
<feature type="signal peptide" evidence="1">
    <location>
        <begin position="1"/>
        <end position="22"/>
    </location>
</feature>
<gene>
    <name evidence="2" type="ORF">OJ996_14100</name>
</gene>
<evidence type="ECO:0000313" key="2">
    <source>
        <dbReference type="EMBL" id="MCW1914716.1"/>
    </source>
</evidence>
<keyword evidence="1" id="KW-0732">Signal</keyword>
<proteinExistence type="predicted"/>
<accession>A0ABT3G5G2</accession>
<sequence>MTTKLTTLVFAFIGSGAGLLHADLLIHDNFSYPDGDLAGSGGSGWTTAWQGTNPVIVTSPGLSFSDSIGNTLVTSGSALDTADGGAATTISSREVGDHNGEAWISMLIQPQGNFTDFIGVSFYDNGLANADARFAIEHAGGKNLRLARRAGGLVNSAAYTTTIGAPVLAVIHLVPDGGGGDPALDRLDVYFNPALDFEPGAPHGSLSIDGLQFDRIRVAAQNGRSTLVDEIRIGQTFADVTPYVPATDPDTDGDGLTDSQEETLGLDPFFPDTQFIAAVRANPGLFGIHSANEIFDARLRRPSISLSGTPSYSVDLVKPDGAVIDTITEPIPAPPARLFLRTHLATP</sequence>
<organism evidence="2 3">
    <name type="scientific">Luteolibacter rhizosphaerae</name>
    <dbReference type="NCBI Taxonomy" id="2989719"/>
    <lineage>
        <taxon>Bacteria</taxon>
        <taxon>Pseudomonadati</taxon>
        <taxon>Verrucomicrobiota</taxon>
        <taxon>Verrucomicrobiia</taxon>
        <taxon>Verrucomicrobiales</taxon>
        <taxon>Verrucomicrobiaceae</taxon>
        <taxon>Luteolibacter</taxon>
    </lineage>
</organism>
<dbReference type="EMBL" id="JAPDDR010000007">
    <property type="protein sequence ID" value="MCW1914716.1"/>
    <property type="molecule type" value="Genomic_DNA"/>
</dbReference>
<comment type="caution">
    <text evidence="2">The sequence shown here is derived from an EMBL/GenBank/DDBJ whole genome shotgun (WGS) entry which is preliminary data.</text>
</comment>
<dbReference type="Proteomes" id="UP001165653">
    <property type="component" value="Unassembled WGS sequence"/>
</dbReference>
<feature type="chain" id="PRO_5047136660" evidence="1">
    <location>
        <begin position="23"/>
        <end position="347"/>
    </location>
</feature>
<evidence type="ECO:0000256" key="1">
    <source>
        <dbReference type="SAM" id="SignalP"/>
    </source>
</evidence>
<name>A0ABT3G5G2_9BACT</name>
<dbReference type="RefSeq" id="WP_264514252.1">
    <property type="nucleotide sequence ID" value="NZ_JAPDDR010000007.1"/>
</dbReference>
<protein>
    <submittedName>
        <fullName evidence="2">Thrombospondin type 3 repeat-containing protein</fullName>
    </submittedName>
</protein>